<keyword evidence="11" id="KW-1185">Reference proteome</keyword>
<feature type="region of interest" description="Disordered" evidence="8">
    <location>
        <begin position="1"/>
        <end position="37"/>
    </location>
</feature>
<feature type="transmembrane region" description="Helical" evidence="9">
    <location>
        <begin position="249"/>
        <end position="270"/>
    </location>
</feature>
<evidence type="ECO:0000256" key="6">
    <source>
        <dbReference type="ARBA" id="ARBA00022989"/>
    </source>
</evidence>
<feature type="transmembrane region" description="Helical" evidence="9">
    <location>
        <begin position="54"/>
        <end position="72"/>
    </location>
</feature>
<evidence type="ECO:0000256" key="2">
    <source>
        <dbReference type="ARBA" id="ARBA00009773"/>
    </source>
</evidence>
<evidence type="ECO:0000256" key="4">
    <source>
        <dbReference type="ARBA" id="ARBA00022475"/>
    </source>
</evidence>
<keyword evidence="6 9" id="KW-1133">Transmembrane helix</keyword>
<feature type="region of interest" description="Disordered" evidence="8">
    <location>
        <begin position="391"/>
        <end position="412"/>
    </location>
</feature>
<dbReference type="AlphaFoldDB" id="A0A5C4LWK2"/>
<feature type="transmembrane region" description="Helical" evidence="9">
    <location>
        <begin position="202"/>
        <end position="224"/>
    </location>
</feature>
<evidence type="ECO:0000256" key="3">
    <source>
        <dbReference type="ARBA" id="ARBA00022448"/>
    </source>
</evidence>
<feature type="transmembrane region" description="Helical" evidence="9">
    <location>
        <begin position="303"/>
        <end position="327"/>
    </location>
</feature>
<accession>A0A5C4LWK2</accession>
<feature type="transmembrane region" description="Helical" evidence="9">
    <location>
        <begin position="78"/>
        <end position="96"/>
    </location>
</feature>
<comment type="similarity">
    <text evidence="2">Belongs to the autoinducer-2 exporter (AI-2E) (TC 2.A.86) family.</text>
</comment>
<sequence>MGADNGHAGDGPPPPADTADAPRPATSPDGAAPRPDLRDAAGAVPWRMRVAAALSWRFLLIIAAVGVIAWVLGYLSAVTIPVGIALLVSALFAPLVDRLVKWKVPRSLATLIAIVVGLVAVGGLLTLVITTIAASLPQLQAQLSASLGNINDWLQRGPLHLSRDQLQQVIDRTIGALRGNSSELVTRALSTATTIGTTLTQALLALFTLIFFLYGGSQVWNFVLRAVPRGVRAQADVAGRRGFASLVSYVRATVAVACVDAVCIGIGIWLVGVPLAVPLAAIIFIGAFIPIIGAVAAGTVAVLVALVANGIVAALIVLAILIAVMQLESHVLQPFLLGRAVRLHPLAVVLAIAIGVEVSGIVGALLAVPILSVIKSAVGSLLHDPELDPAGVNALHPRSARPQPEQKQPEND</sequence>
<keyword evidence="7 9" id="KW-0472">Membrane</keyword>
<evidence type="ECO:0000256" key="7">
    <source>
        <dbReference type="ARBA" id="ARBA00023136"/>
    </source>
</evidence>
<feature type="transmembrane region" description="Helical" evidence="9">
    <location>
        <begin position="276"/>
        <end position="296"/>
    </location>
</feature>
<proteinExistence type="inferred from homology"/>
<feature type="transmembrane region" description="Helical" evidence="9">
    <location>
        <begin position="108"/>
        <end position="134"/>
    </location>
</feature>
<evidence type="ECO:0000313" key="10">
    <source>
        <dbReference type="EMBL" id="TNC23580.1"/>
    </source>
</evidence>
<evidence type="ECO:0000256" key="1">
    <source>
        <dbReference type="ARBA" id="ARBA00004651"/>
    </source>
</evidence>
<name>A0A5C4LWK2_9PSEU</name>
<dbReference type="GO" id="GO:0005886">
    <property type="term" value="C:plasma membrane"/>
    <property type="evidence" value="ECO:0007669"/>
    <property type="project" value="UniProtKB-SubCell"/>
</dbReference>
<dbReference type="PANTHER" id="PTHR21716:SF53">
    <property type="entry name" value="PERMEASE PERM-RELATED"/>
    <property type="match status" value="1"/>
</dbReference>
<dbReference type="GO" id="GO:0055085">
    <property type="term" value="P:transmembrane transport"/>
    <property type="evidence" value="ECO:0007669"/>
    <property type="project" value="TreeGrafter"/>
</dbReference>
<dbReference type="OrthoDB" id="9784366at2"/>
<keyword evidence="3" id="KW-0813">Transport</keyword>
<evidence type="ECO:0000256" key="9">
    <source>
        <dbReference type="SAM" id="Phobius"/>
    </source>
</evidence>
<evidence type="ECO:0000256" key="5">
    <source>
        <dbReference type="ARBA" id="ARBA00022692"/>
    </source>
</evidence>
<gene>
    <name evidence="10" type="ORF">FG385_21390</name>
</gene>
<comment type="subcellular location">
    <subcellularLocation>
        <location evidence="1">Cell membrane</location>
        <topology evidence="1">Multi-pass membrane protein</topology>
    </subcellularLocation>
</comment>
<dbReference type="RefSeq" id="WP_139098537.1">
    <property type="nucleotide sequence ID" value="NZ_VDFW01000019.1"/>
</dbReference>
<keyword evidence="5 9" id="KW-0812">Transmembrane</keyword>
<feature type="transmembrane region" description="Helical" evidence="9">
    <location>
        <begin position="347"/>
        <end position="374"/>
    </location>
</feature>
<comment type="caution">
    <text evidence="10">The sequence shown here is derived from an EMBL/GenBank/DDBJ whole genome shotgun (WGS) entry which is preliminary data.</text>
</comment>
<dbReference type="EMBL" id="VDFW01000019">
    <property type="protein sequence ID" value="TNC23580.1"/>
    <property type="molecule type" value="Genomic_DNA"/>
</dbReference>
<dbReference type="Pfam" id="PF01594">
    <property type="entry name" value="AI-2E_transport"/>
    <property type="match status" value="1"/>
</dbReference>
<dbReference type="PANTHER" id="PTHR21716">
    <property type="entry name" value="TRANSMEMBRANE PROTEIN"/>
    <property type="match status" value="1"/>
</dbReference>
<organism evidence="10 11">
    <name type="scientific">Amycolatopsis alkalitolerans</name>
    <dbReference type="NCBI Taxonomy" id="2547244"/>
    <lineage>
        <taxon>Bacteria</taxon>
        <taxon>Bacillati</taxon>
        <taxon>Actinomycetota</taxon>
        <taxon>Actinomycetes</taxon>
        <taxon>Pseudonocardiales</taxon>
        <taxon>Pseudonocardiaceae</taxon>
        <taxon>Amycolatopsis</taxon>
    </lineage>
</organism>
<reference evidence="10 11" key="1">
    <citation type="submission" date="2019-06" db="EMBL/GenBank/DDBJ databases">
        <title>Amycolatopsis alkalitolerans sp. nov., isolated from Gastrodia elata Blume.</title>
        <authorList>
            <person name="Narsing Rao M.P."/>
            <person name="Li W.J."/>
        </authorList>
    </citation>
    <scope>NUCLEOTIDE SEQUENCE [LARGE SCALE GENOMIC DNA]</scope>
    <source>
        <strain evidence="10 11">SYSUP0005</strain>
    </source>
</reference>
<protein>
    <submittedName>
        <fullName evidence="10">AI-2E family transporter</fullName>
    </submittedName>
</protein>
<evidence type="ECO:0000256" key="8">
    <source>
        <dbReference type="SAM" id="MobiDB-lite"/>
    </source>
</evidence>
<keyword evidence="4" id="KW-1003">Cell membrane</keyword>
<evidence type="ECO:0000313" key="11">
    <source>
        <dbReference type="Proteomes" id="UP000305546"/>
    </source>
</evidence>
<dbReference type="Proteomes" id="UP000305546">
    <property type="component" value="Unassembled WGS sequence"/>
</dbReference>
<dbReference type="InterPro" id="IPR002549">
    <property type="entry name" value="AI-2E-like"/>
</dbReference>